<evidence type="ECO:0000313" key="9">
    <source>
        <dbReference type="EMBL" id="EHK55421.1"/>
    </source>
</evidence>
<reference evidence="9 10" key="1">
    <citation type="journal article" date="2012" name="J. Bacteriol.">
        <title>Draft Genome Sequence of Mesorhizobium alhagi CCNWXJ12-2T, a Novel Salt-Resistant Species Isolated from the Desert of Northwestern China.</title>
        <authorList>
            <person name="Zhou M."/>
            <person name="Chen W."/>
            <person name="Chen H."/>
            <person name="Wei G."/>
        </authorList>
    </citation>
    <scope>NUCLEOTIDE SEQUENCE [LARGE SCALE GENOMIC DNA]</scope>
    <source>
        <strain evidence="9 10">CCNWXJ12-2</strain>
    </source>
</reference>
<dbReference type="PANTHER" id="PTHR33751:SF9">
    <property type="entry name" value="CYTOCHROME C4"/>
    <property type="match status" value="1"/>
</dbReference>
<dbReference type="PANTHER" id="PTHR33751">
    <property type="entry name" value="CBB3-TYPE CYTOCHROME C OXIDASE SUBUNIT FIXP"/>
    <property type="match status" value="1"/>
</dbReference>
<dbReference type="PROSITE" id="PS51007">
    <property type="entry name" value="CYTC"/>
    <property type="match status" value="3"/>
</dbReference>
<accession>H0HV23</accession>
<feature type="domain" description="Cytochrome c" evidence="8">
    <location>
        <begin position="263"/>
        <end position="352"/>
    </location>
</feature>
<evidence type="ECO:0000256" key="7">
    <source>
        <dbReference type="SAM" id="Phobius"/>
    </source>
</evidence>
<dbReference type="Proteomes" id="UP000003250">
    <property type="component" value="Unassembled WGS sequence"/>
</dbReference>
<organism evidence="9 10">
    <name type="scientific">Mesorhizobium alhagi CCNWXJ12-2</name>
    <dbReference type="NCBI Taxonomy" id="1107882"/>
    <lineage>
        <taxon>Bacteria</taxon>
        <taxon>Pseudomonadati</taxon>
        <taxon>Pseudomonadota</taxon>
        <taxon>Alphaproteobacteria</taxon>
        <taxon>Hyphomicrobiales</taxon>
        <taxon>Phyllobacteriaceae</taxon>
        <taxon>Allomesorhizobium</taxon>
    </lineage>
</organism>
<dbReference type="InterPro" id="IPR009056">
    <property type="entry name" value="Cyt_c-like_dom"/>
</dbReference>
<dbReference type="RefSeq" id="WP_008837633.1">
    <property type="nucleotide sequence ID" value="NZ_AHAM01000168.1"/>
</dbReference>
<gene>
    <name evidence="9" type="ORF">MAXJ12_20132</name>
</gene>
<feature type="domain" description="Cytochrome c" evidence="8">
    <location>
        <begin position="171"/>
        <end position="253"/>
    </location>
</feature>
<keyword evidence="10" id="KW-1185">Reference proteome</keyword>
<keyword evidence="7" id="KW-0812">Transmembrane</keyword>
<name>H0HV23_9HYPH</name>
<keyword evidence="5 6" id="KW-0408">Iron</keyword>
<keyword evidence="4" id="KW-0249">Electron transport</keyword>
<evidence type="ECO:0000256" key="6">
    <source>
        <dbReference type="PROSITE-ProRule" id="PRU00433"/>
    </source>
</evidence>
<evidence type="ECO:0000313" key="10">
    <source>
        <dbReference type="Proteomes" id="UP000003250"/>
    </source>
</evidence>
<dbReference type="Pfam" id="PF00034">
    <property type="entry name" value="Cytochrom_C"/>
    <property type="match status" value="1"/>
</dbReference>
<protein>
    <submittedName>
        <fullName evidence="9">Cytochrome c, class I</fullName>
    </submittedName>
</protein>
<dbReference type="InterPro" id="IPR050597">
    <property type="entry name" value="Cytochrome_c_Oxidase_Subunit"/>
</dbReference>
<keyword evidence="7" id="KW-1133">Transmembrane helix</keyword>
<feature type="domain" description="Cytochrome c" evidence="8">
    <location>
        <begin position="69"/>
        <end position="155"/>
    </location>
</feature>
<keyword evidence="1" id="KW-0813">Transport</keyword>
<keyword evidence="7" id="KW-0472">Membrane</keyword>
<dbReference type="EMBL" id="AHAM01000168">
    <property type="protein sequence ID" value="EHK55421.1"/>
    <property type="molecule type" value="Genomic_DNA"/>
</dbReference>
<dbReference type="AlphaFoldDB" id="H0HV23"/>
<proteinExistence type="predicted"/>
<dbReference type="OrthoDB" id="9773456at2"/>
<evidence type="ECO:0000256" key="1">
    <source>
        <dbReference type="ARBA" id="ARBA00022448"/>
    </source>
</evidence>
<dbReference type="InterPro" id="IPR036909">
    <property type="entry name" value="Cyt_c-like_dom_sf"/>
</dbReference>
<feature type="transmembrane region" description="Helical" evidence="7">
    <location>
        <begin position="9"/>
        <end position="29"/>
    </location>
</feature>
<dbReference type="Gene3D" id="1.10.760.10">
    <property type="entry name" value="Cytochrome c-like domain"/>
    <property type="match status" value="3"/>
</dbReference>
<sequence>MIKFHWKHIAIALAILPFVAVFVAWIGFFNIGASTGHWKITEWFLHLAMRSAVRTYSLAVEVPERLPIEGIQPAAGHFARGCAICHGAPGEPRSPSVLRMLPRPPDLAPVMGTWSDAELFRIVKYGVRFTGMPAWPTQERDDEVWAMVAFLRALPQMDAPTYRELAIGGEGGAAMPANDFETALADCARCHGRDGRGRSEHVPIISGQRQEYLRASLEAFAERKRPSGVMELAAVEADPRLFSDLARHFASQPPVSAPAAGSSDAARGREIAERGIPERKVPACLSCHGGAPRNPVYPKLDGQHASYLKTQLRLFAEGKRGGTPYAHLMEQTARSLEADDIEDLAAYFSSAK</sequence>
<dbReference type="GO" id="GO:0009055">
    <property type="term" value="F:electron transfer activity"/>
    <property type="evidence" value="ECO:0007669"/>
    <property type="project" value="InterPro"/>
</dbReference>
<dbReference type="Pfam" id="PF13442">
    <property type="entry name" value="Cytochrome_CBB3"/>
    <property type="match status" value="1"/>
</dbReference>
<dbReference type="PATRIC" id="fig|1107882.3.peg.3928"/>
<evidence type="ECO:0000256" key="5">
    <source>
        <dbReference type="ARBA" id="ARBA00023004"/>
    </source>
</evidence>
<dbReference type="GO" id="GO:0020037">
    <property type="term" value="F:heme binding"/>
    <property type="evidence" value="ECO:0007669"/>
    <property type="project" value="InterPro"/>
</dbReference>
<keyword evidence="3 6" id="KW-0479">Metal-binding</keyword>
<evidence type="ECO:0000259" key="8">
    <source>
        <dbReference type="PROSITE" id="PS51007"/>
    </source>
</evidence>
<keyword evidence="2 6" id="KW-0349">Heme</keyword>
<dbReference type="SUPFAM" id="SSF46626">
    <property type="entry name" value="Cytochrome c"/>
    <property type="match status" value="3"/>
</dbReference>
<dbReference type="GO" id="GO:0046872">
    <property type="term" value="F:metal ion binding"/>
    <property type="evidence" value="ECO:0007669"/>
    <property type="project" value="UniProtKB-KW"/>
</dbReference>
<evidence type="ECO:0000256" key="2">
    <source>
        <dbReference type="ARBA" id="ARBA00022617"/>
    </source>
</evidence>
<evidence type="ECO:0000256" key="4">
    <source>
        <dbReference type="ARBA" id="ARBA00022982"/>
    </source>
</evidence>
<evidence type="ECO:0000256" key="3">
    <source>
        <dbReference type="ARBA" id="ARBA00022723"/>
    </source>
</evidence>